<name>A0A2L0D3F7_9STRE</name>
<sequence>MTKHRKKWFDRFIYIILIITAIYSFTRLFESSDTSDKKNKITIAAVGDSITYGAGVASTRETDSYPALLQEALGQNYHVINFGLSGRTLLSHTAKPYFKESLAKKSFAVNPDIVIIMLGTNDSREVYWQPKRYQKEYLAVIKRYQALESHPKIYIMIPPRVFFENPQPTYPNNKVVDGQLRNLIPKIAEKAGVSVIDQYKGTENHPEWFSDQLHPNLEGNQAIVQAILKQTSLKAAKRN</sequence>
<keyword evidence="1" id="KW-1133">Transmembrane helix</keyword>
<dbReference type="PANTHER" id="PTHR30383">
    <property type="entry name" value="THIOESTERASE 1/PROTEASE 1/LYSOPHOSPHOLIPASE L1"/>
    <property type="match status" value="1"/>
</dbReference>
<dbReference type="SUPFAM" id="SSF52266">
    <property type="entry name" value="SGNH hydrolase"/>
    <property type="match status" value="1"/>
</dbReference>
<dbReference type="GeneID" id="98393109"/>
<keyword evidence="1" id="KW-0812">Transmembrane</keyword>
<evidence type="ECO:0000259" key="2">
    <source>
        <dbReference type="Pfam" id="PF13472"/>
    </source>
</evidence>
<reference evidence="3 4" key="1">
    <citation type="submission" date="2017-12" db="EMBL/GenBank/DDBJ databases">
        <authorList>
            <person name="Hurst M.R.H."/>
        </authorList>
    </citation>
    <scope>NUCLEOTIDE SEQUENCE [LARGE SCALE GENOMIC DNA]</scope>
    <source>
        <strain evidence="3 4">TH11417</strain>
    </source>
</reference>
<evidence type="ECO:0000313" key="3">
    <source>
        <dbReference type="EMBL" id="AUW96372.1"/>
    </source>
</evidence>
<dbReference type="InterPro" id="IPR036514">
    <property type="entry name" value="SGNH_hydro_sf"/>
</dbReference>
<dbReference type="InterPro" id="IPR013830">
    <property type="entry name" value="SGNH_hydro"/>
</dbReference>
<dbReference type="AlphaFoldDB" id="A0A2L0D3F7"/>
<evidence type="ECO:0000256" key="1">
    <source>
        <dbReference type="SAM" id="Phobius"/>
    </source>
</evidence>
<feature type="domain" description="SGNH hydrolase-type esterase" evidence="2">
    <location>
        <begin position="45"/>
        <end position="222"/>
    </location>
</feature>
<dbReference type="Gene3D" id="3.40.50.1110">
    <property type="entry name" value="SGNH hydrolase"/>
    <property type="match status" value="1"/>
</dbReference>
<feature type="transmembrane region" description="Helical" evidence="1">
    <location>
        <begin position="12"/>
        <end position="29"/>
    </location>
</feature>
<evidence type="ECO:0000313" key="4">
    <source>
        <dbReference type="Proteomes" id="UP000238956"/>
    </source>
</evidence>
<dbReference type="OrthoDB" id="9794725at2"/>
<accession>A0A2L0D3F7</accession>
<reference evidence="3 4" key="2">
    <citation type="submission" date="2018-02" db="EMBL/GenBank/DDBJ databases">
        <title>Whole genome sequencing analysis of Streptococcus pluranimalium isolated from cattle infected mastitis in China.</title>
        <authorList>
            <person name="Zhang J.-R."/>
            <person name="Hu G.-Z."/>
        </authorList>
    </citation>
    <scope>NUCLEOTIDE SEQUENCE [LARGE SCALE GENOMIC DNA]</scope>
    <source>
        <strain evidence="3 4">TH11417</strain>
    </source>
</reference>
<gene>
    <name evidence="3" type="ORF">C0J00_04210</name>
</gene>
<keyword evidence="1" id="KW-0472">Membrane</keyword>
<dbReference type="PANTHER" id="PTHR30383:SF5">
    <property type="entry name" value="SGNH HYDROLASE-TYPE ESTERASE DOMAIN-CONTAINING PROTEIN"/>
    <property type="match status" value="1"/>
</dbReference>
<dbReference type="Pfam" id="PF13472">
    <property type="entry name" value="Lipase_GDSL_2"/>
    <property type="match status" value="1"/>
</dbReference>
<proteinExistence type="predicted"/>
<dbReference type="InterPro" id="IPR051532">
    <property type="entry name" value="Ester_Hydrolysis_Enzymes"/>
</dbReference>
<protein>
    <recommendedName>
        <fullName evidence="2">SGNH hydrolase-type esterase domain-containing protein</fullName>
    </recommendedName>
</protein>
<dbReference type="RefSeq" id="WP_104967703.1">
    <property type="nucleotide sequence ID" value="NZ_CP025536.1"/>
</dbReference>
<dbReference type="KEGG" id="splr:C0J00_04210"/>
<organism evidence="3 4">
    <name type="scientific">Streptococcus pluranimalium</name>
    <dbReference type="NCBI Taxonomy" id="82348"/>
    <lineage>
        <taxon>Bacteria</taxon>
        <taxon>Bacillati</taxon>
        <taxon>Bacillota</taxon>
        <taxon>Bacilli</taxon>
        <taxon>Lactobacillales</taxon>
        <taxon>Streptococcaceae</taxon>
        <taxon>Streptococcus</taxon>
    </lineage>
</organism>
<dbReference type="Proteomes" id="UP000238956">
    <property type="component" value="Chromosome"/>
</dbReference>
<keyword evidence="4" id="KW-1185">Reference proteome</keyword>
<dbReference type="EMBL" id="CP025536">
    <property type="protein sequence ID" value="AUW96372.1"/>
    <property type="molecule type" value="Genomic_DNA"/>
</dbReference>
<dbReference type="GO" id="GO:0004622">
    <property type="term" value="F:phosphatidylcholine lysophospholipase activity"/>
    <property type="evidence" value="ECO:0007669"/>
    <property type="project" value="TreeGrafter"/>
</dbReference>